<dbReference type="GO" id="GO:0004565">
    <property type="term" value="F:beta-galactosidase activity"/>
    <property type="evidence" value="ECO:0007669"/>
    <property type="project" value="InterPro"/>
</dbReference>
<dbReference type="GO" id="GO:0009341">
    <property type="term" value="C:beta-galactosidase complex"/>
    <property type="evidence" value="ECO:0007669"/>
    <property type="project" value="InterPro"/>
</dbReference>
<evidence type="ECO:0000256" key="3">
    <source>
        <dbReference type="ARBA" id="ARBA00022833"/>
    </source>
</evidence>
<sequence length="330" mass="38355">MKILKISSLAFLVFSISLIGYLFLGPSVPAEKIAWGVDFSQKHAENLGLNWQENYLALLDDLGVRHLKISTTWDFLEPQEGQYHFQGLDWQLEQARARGVDVILVLGRKTPRWPECHVPQWARAKAEDQQRETVLGLIRQVVLRYQSNPAIWAWQVENEPLLSFGECPPADKTFLKEEVALVKSLDPGRPVIVSDSGEWSLWFQVARIGDIVGTTLYRTAWVKELGRYADYPFPPVFYHRKAELIEKVFGKRVINIELQAEPWGPQLLYDSPLAEQQKTMTISKFRENLEFARATGLDTFYLWGGEWWYWMKEKQEDSSFWDEAKTIFNR</sequence>
<gene>
    <name evidence="6" type="ORF">UY44_C0014G0017</name>
</gene>
<evidence type="ECO:0000256" key="4">
    <source>
        <dbReference type="ARBA" id="ARBA00023295"/>
    </source>
</evidence>
<evidence type="ECO:0000313" key="6">
    <source>
        <dbReference type="EMBL" id="KKW08230.1"/>
    </source>
</evidence>
<dbReference type="Gene3D" id="3.20.20.80">
    <property type="entry name" value="Glycosidases"/>
    <property type="match status" value="1"/>
</dbReference>
<keyword evidence="3" id="KW-0862">Zinc</keyword>
<dbReference type="AlphaFoldDB" id="A0A0G1VPL6"/>
<dbReference type="EMBL" id="LCPZ01000014">
    <property type="protein sequence ID" value="KKW08230.1"/>
    <property type="molecule type" value="Genomic_DNA"/>
</dbReference>
<dbReference type="PANTHER" id="PTHR36447">
    <property type="entry name" value="BETA-GALACTOSIDASE GANA"/>
    <property type="match status" value="1"/>
</dbReference>
<dbReference type="Proteomes" id="UP000033965">
    <property type="component" value="Unassembled WGS sequence"/>
</dbReference>
<keyword evidence="2" id="KW-0378">Hydrolase</keyword>
<dbReference type="InterPro" id="IPR013529">
    <property type="entry name" value="Glyco_hydro_42_N"/>
</dbReference>
<feature type="domain" description="Glycoside hydrolase family 42 N-terminal" evidence="5">
    <location>
        <begin position="56"/>
        <end position="162"/>
    </location>
</feature>
<organism evidence="6 7">
    <name type="scientific">Candidatus Kaiserbacteria bacterium GW2011_GWA2_49_19</name>
    <dbReference type="NCBI Taxonomy" id="1618669"/>
    <lineage>
        <taxon>Bacteria</taxon>
        <taxon>Candidatus Kaiseribacteriota</taxon>
    </lineage>
</organism>
<evidence type="ECO:0000256" key="1">
    <source>
        <dbReference type="ARBA" id="ARBA00022723"/>
    </source>
</evidence>
<dbReference type="GO" id="GO:0005975">
    <property type="term" value="P:carbohydrate metabolic process"/>
    <property type="evidence" value="ECO:0007669"/>
    <property type="project" value="InterPro"/>
</dbReference>
<name>A0A0G1VPL6_9BACT</name>
<dbReference type="SUPFAM" id="SSF51445">
    <property type="entry name" value="(Trans)glycosidases"/>
    <property type="match status" value="1"/>
</dbReference>
<dbReference type="PANTHER" id="PTHR36447:SF2">
    <property type="entry name" value="BETA-GALACTOSIDASE YESZ"/>
    <property type="match status" value="1"/>
</dbReference>
<proteinExistence type="predicted"/>
<evidence type="ECO:0000313" key="7">
    <source>
        <dbReference type="Proteomes" id="UP000033965"/>
    </source>
</evidence>
<comment type="caution">
    <text evidence="6">The sequence shown here is derived from an EMBL/GenBank/DDBJ whole genome shotgun (WGS) entry which is preliminary data.</text>
</comment>
<protein>
    <submittedName>
        <fullName evidence="6">Endo-1,4-beta-mannosidase</fullName>
    </submittedName>
</protein>
<accession>A0A0G1VPL6</accession>
<reference evidence="6 7" key="1">
    <citation type="journal article" date="2015" name="Nature">
        <title>rRNA introns, odd ribosomes, and small enigmatic genomes across a large radiation of phyla.</title>
        <authorList>
            <person name="Brown C.T."/>
            <person name="Hug L.A."/>
            <person name="Thomas B.C."/>
            <person name="Sharon I."/>
            <person name="Castelle C.J."/>
            <person name="Singh A."/>
            <person name="Wilkins M.J."/>
            <person name="Williams K.H."/>
            <person name="Banfield J.F."/>
        </authorList>
    </citation>
    <scope>NUCLEOTIDE SEQUENCE [LARGE SCALE GENOMIC DNA]</scope>
</reference>
<dbReference type="InterPro" id="IPR003476">
    <property type="entry name" value="Glyco_hydro_42"/>
</dbReference>
<keyword evidence="4" id="KW-0326">Glycosidase</keyword>
<evidence type="ECO:0000259" key="5">
    <source>
        <dbReference type="Pfam" id="PF02449"/>
    </source>
</evidence>
<dbReference type="Pfam" id="PF02449">
    <property type="entry name" value="Glyco_hydro_42"/>
    <property type="match status" value="1"/>
</dbReference>
<dbReference type="InterPro" id="IPR017853">
    <property type="entry name" value="GH"/>
</dbReference>
<keyword evidence="1" id="KW-0479">Metal-binding</keyword>
<evidence type="ECO:0000256" key="2">
    <source>
        <dbReference type="ARBA" id="ARBA00022801"/>
    </source>
</evidence>
<dbReference type="GO" id="GO:0046872">
    <property type="term" value="F:metal ion binding"/>
    <property type="evidence" value="ECO:0007669"/>
    <property type="project" value="UniProtKB-KW"/>
</dbReference>